<evidence type="ECO:0000313" key="4">
    <source>
        <dbReference type="Proteomes" id="UP001141327"/>
    </source>
</evidence>
<keyword evidence="4" id="KW-1185">Reference proteome</keyword>
<dbReference type="EMBL" id="JAPMOS010000006">
    <property type="protein sequence ID" value="KAJ4461725.1"/>
    <property type="molecule type" value="Genomic_DNA"/>
</dbReference>
<comment type="caution">
    <text evidence="3">The sequence shown here is derived from an EMBL/GenBank/DDBJ whole genome shotgun (WGS) entry which is preliminary data.</text>
</comment>
<keyword evidence="2" id="KW-0472">Membrane</keyword>
<feature type="transmembrane region" description="Helical" evidence="2">
    <location>
        <begin position="12"/>
        <end position="33"/>
    </location>
</feature>
<reference evidence="3" key="1">
    <citation type="journal article" date="2022" name="bioRxiv">
        <title>Genomics of Preaxostyla Flagellates Illuminates Evolutionary Transitions and the Path Towards Mitochondrial Loss.</title>
        <authorList>
            <person name="Novak L.V.F."/>
            <person name="Treitli S.C."/>
            <person name="Pyrih J."/>
            <person name="Halakuc P."/>
            <person name="Pipaliya S.V."/>
            <person name="Vacek V."/>
            <person name="Brzon O."/>
            <person name="Soukal P."/>
            <person name="Eme L."/>
            <person name="Dacks J.B."/>
            <person name="Karnkowska A."/>
            <person name="Elias M."/>
            <person name="Hampl V."/>
        </authorList>
    </citation>
    <scope>NUCLEOTIDE SEQUENCE</scope>
    <source>
        <strain evidence="3">RCP-MX</strain>
    </source>
</reference>
<keyword evidence="2" id="KW-1133">Transmembrane helix</keyword>
<dbReference type="Proteomes" id="UP001141327">
    <property type="component" value="Unassembled WGS sequence"/>
</dbReference>
<keyword evidence="2" id="KW-0812">Transmembrane</keyword>
<gene>
    <name evidence="3" type="ORF">PAPYR_1857</name>
</gene>
<evidence type="ECO:0000313" key="3">
    <source>
        <dbReference type="EMBL" id="KAJ4461725.1"/>
    </source>
</evidence>
<evidence type="ECO:0000256" key="1">
    <source>
        <dbReference type="SAM" id="MobiDB-lite"/>
    </source>
</evidence>
<proteinExistence type="predicted"/>
<sequence>MVNIEDLTFGKILGLIVFFGLLAFPFVGFAMTATKRAPLPAPSPDMGGEPEPQEHDASSESEPDGETKKTD</sequence>
<feature type="region of interest" description="Disordered" evidence="1">
    <location>
        <begin position="37"/>
        <end position="71"/>
    </location>
</feature>
<evidence type="ECO:0000256" key="2">
    <source>
        <dbReference type="SAM" id="Phobius"/>
    </source>
</evidence>
<protein>
    <submittedName>
        <fullName evidence="3">Uncharacterized protein</fullName>
    </submittedName>
</protein>
<name>A0ABQ8URG1_9EUKA</name>
<accession>A0ABQ8URG1</accession>
<organism evidence="3 4">
    <name type="scientific">Paratrimastix pyriformis</name>
    <dbReference type="NCBI Taxonomy" id="342808"/>
    <lineage>
        <taxon>Eukaryota</taxon>
        <taxon>Metamonada</taxon>
        <taxon>Preaxostyla</taxon>
        <taxon>Paratrimastigidae</taxon>
        <taxon>Paratrimastix</taxon>
    </lineage>
</organism>